<dbReference type="OrthoDB" id="525039at2"/>
<evidence type="ECO:0000256" key="2">
    <source>
        <dbReference type="SAM" id="MobiDB-lite"/>
    </source>
</evidence>
<dbReference type="CDD" id="cd05829">
    <property type="entry name" value="Sortase_F"/>
    <property type="match status" value="1"/>
</dbReference>
<sequence length="233" mass="23410">MSDPCPQRRHRRGRCTPAAGQIVPGCGFAVPASVPRPVAGPPPAPLPAPLPAPPWPAPPPAGRGPVPLGGGLGRALPASVSIPRIGVSAPLAPLGREAGGAIAAPPPDEPGLAGWFAGGPTPGRPGAAVIVGRRDTGAGPAVFARLRELRAGDLVGIVRADDTVAVFRVSGSEQAPKHAFPAARVHAAGERPELRLITCAGRYDAASGAYADDLIVYAGLAAAYRLTDPAPTR</sequence>
<evidence type="ECO:0000256" key="1">
    <source>
        <dbReference type="ARBA" id="ARBA00022801"/>
    </source>
</evidence>
<evidence type="ECO:0008006" key="5">
    <source>
        <dbReference type="Google" id="ProtNLM"/>
    </source>
</evidence>
<dbReference type="NCBIfam" id="NF033748">
    <property type="entry name" value="class_F_sortase"/>
    <property type="match status" value="1"/>
</dbReference>
<dbReference type="SUPFAM" id="SSF63817">
    <property type="entry name" value="Sortase"/>
    <property type="match status" value="1"/>
</dbReference>
<dbReference type="GO" id="GO:0016787">
    <property type="term" value="F:hydrolase activity"/>
    <property type="evidence" value="ECO:0007669"/>
    <property type="project" value="UniProtKB-KW"/>
</dbReference>
<reference evidence="3 4" key="1">
    <citation type="submission" date="2019-10" db="EMBL/GenBank/DDBJ databases">
        <title>Actinomadura rubteroloni sp. nov. and Actinomadura macrotermitis sp. nov., isolated from the gut of fungus growing-termite Macrotermes natalensis.</title>
        <authorList>
            <person name="Benndorf R."/>
            <person name="Martin K."/>
            <person name="Kuefner M."/>
            <person name="De Beer W."/>
            <person name="Kaster A.-K."/>
            <person name="Vollmers J."/>
            <person name="Poulsen M."/>
            <person name="Beemelmanns C."/>
        </authorList>
    </citation>
    <scope>NUCLEOTIDE SEQUENCE [LARGE SCALE GENOMIC DNA]</scope>
    <source>
        <strain evidence="3 4">RB68</strain>
    </source>
</reference>
<dbReference type="Proteomes" id="UP000487268">
    <property type="component" value="Unassembled WGS sequence"/>
</dbReference>
<feature type="compositionally biased region" description="Pro residues" evidence="2">
    <location>
        <begin position="38"/>
        <end position="62"/>
    </location>
</feature>
<evidence type="ECO:0000313" key="3">
    <source>
        <dbReference type="EMBL" id="MQY07592.1"/>
    </source>
</evidence>
<dbReference type="InterPro" id="IPR005754">
    <property type="entry name" value="Sortase"/>
</dbReference>
<name>A0A7K0C3D1_9ACTN</name>
<comment type="caution">
    <text evidence="3">The sequence shown here is derived from an EMBL/GenBank/DDBJ whole genome shotgun (WGS) entry which is preliminary data.</text>
</comment>
<gene>
    <name evidence="3" type="ORF">ACRB68_56940</name>
</gene>
<dbReference type="InterPro" id="IPR023365">
    <property type="entry name" value="Sortase_dom-sf"/>
</dbReference>
<protein>
    <recommendedName>
        <fullName evidence="5">Class F sortase</fullName>
    </recommendedName>
</protein>
<accession>A0A7K0C3D1</accession>
<dbReference type="Gene3D" id="2.40.260.10">
    <property type="entry name" value="Sortase"/>
    <property type="match status" value="1"/>
</dbReference>
<keyword evidence="4" id="KW-1185">Reference proteome</keyword>
<dbReference type="InterPro" id="IPR042001">
    <property type="entry name" value="Sortase_F"/>
</dbReference>
<organism evidence="3 4">
    <name type="scientific">Actinomadura macrotermitis</name>
    <dbReference type="NCBI Taxonomy" id="2585200"/>
    <lineage>
        <taxon>Bacteria</taxon>
        <taxon>Bacillati</taxon>
        <taxon>Actinomycetota</taxon>
        <taxon>Actinomycetes</taxon>
        <taxon>Streptosporangiales</taxon>
        <taxon>Thermomonosporaceae</taxon>
        <taxon>Actinomadura</taxon>
    </lineage>
</organism>
<dbReference type="RefSeq" id="WP_153537451.1">
    <property type="nucleotide sequence ID" value="NZ_WEGH01000003.1"/>
</dbReference>
<keyword evidence="1" id="KW-0378">Hydrolase</keyword>
<dbReference type="Pfam" id="PF04203">
    <property type="entry name" value="Sortase"/>
    <property type="match status" value="1"/>
</dbReference>
<dbReference type="EMBL" id="WEGH01000003">
    <property type="protein sequence ID" value="MQY07592.1"/>
    <property type="molecule type" value="Genomic_DNA"/>
</dbReference>
<dbReference type="AlphaFoldDB" id="A0A7K0C3D1"/>
<feature type="region of interest" description="Disordered" evidence="2">
    <location>
        <begin position="30"/>
        <end position="66"/>
    </location>
</feature>
<proteinExistence type="predicted"/>
<evidence type="ECO:0000313" key="4">
    <source>
        <dbReference type="Proteomes" id="UP000487268"/>
    </source>
</evidence>